<proteinExistence type="predicted"/>
<dbReference type="OrthoDB" id="5152611at2759"/>
<evidence type="ECO:0000256" key="1">
    <source>
        <dbReference type="SAM" id="MobiDB-lite"/>
    </source>
</evidence>
<dbReference type="EMBL" id="KQ030523">
    <property type="protein sequence ID" value="KJZ74720.1"/>
    <property type="molecule type" value="Genomic_DNA"/>
</dbReference>
<evidence type="ECO:0000313" key="3">
    <source>
        <dbReference type="Proteomes" id="UP000054481"/>
    </source>
</evidence>
<sequence length="272" mass="30992">MSEGSDIMEIDRDGTSSGPNRTTMTAEQRARVIQFEQWASRSLPKQPASRVILEPGHLSAREVREVYRIADACVKAHNENCHPTPEMLENFLAKVFEGWNSDNDPLPINPRVYPALDQIFVARGRLAIAHFGPDRDKPLFFCVMVDPENKACVTNLRDRNNGTVIDQFADEIHWRANGVVSMELKMTLGKALRQIDEEFQQHNAVRAIQYARDFIGFSSHGDVLREYRHYRFASTLSFVCLEFPMLWAAAADQLQPPRMWGEKDASEVVTVE</sequence>
<name>A0A0F7ZP17_9HYPO</name>
<protein>
    <submittedName>
        <fullName evidence="2">Uncharacterized protein</fullName>
    </submittedName>
</protein>
<dbReference type="AlphaFoldDB" id="A0A0F7ZP17"/>
<organism evidence="2 3">
    <name type="scientific">Hirsutella minnesotensis 3608</name>
    <dbReference type="NCBI Taxonomy" id="1043627"/>
    <lineage>
        <taxon>Eukaryota</taxon>
        <taxon>Fungi</taxon>
        <taxon>Dikarya</taxon>
        <taxon>Ascomycota</taxon>
        <taxon>Pezizomycotina</taxon>
        <taxon>Sordariomycetes</taxon>
        <taxon>Hypocreomycetidae</taxon>
        <taxon>Hypocreales</taxon>
        <taxon>Ophiocordycipitaceae</taxon>
        <taxon>Hirsutella</taxon>
    </lineage>
</organism>
<reference evidence="2 3" key="1">
    <citation type="journal article" date="2014" name="Genome Biol. Evol.">
        <title>Comparative genomics and transcriptomics analyses reveal divergent lifestyle features of nematode endoparasitic fungus Hirsutella minnesotensis.</title>
        <authorList>
            <person name="Lai Y."/>
            <person name="Liu K."/>
            <person name="Zhang X."/>
            <person name="Zhang X."/>
            <person name="Li K."/>
            <person name="Wang N."/>
            <person name="Shu C."/>
            <person name="Wu Y."/>
            <person name="Wang C."/>
            <person name="Bushley K.E."/>
            <person name="Xiang M."/>
            <person name="Liu X."/>
        </authorList>
    </citation>
    <scope>NUCLEOTIDE SEQUENCE [LARGE SCALE GENOMIC DNA]</scope>
    <source>
        <strain evidence="2 3">3608</strain>
    </source>
</reference>
<evidence type="ECO:0000313" key="2">
    <source>
        <dbReference type="EMBL" id="KJZ74720.1"/>
    </source>
</evidence>
<feature type="region of interest" description="Disordered" evidence="1">
    <location>
        <begin position="1"/>
        <end position="23"/>
    </location>
</feature>
<gene>
    <name evidence="2" type="ORF">HIM_05837</name>
</gene>
<dbReference type="Proteomes" id="UP000054481">
    <property type="component" value="Unassembled WGS sequence"/>
</dbReference>
<keyword evidence="3" id="KW-1185">Reference proteome</keyword>
<accession>A0A0F7ZP17</accession>